<protein>
    <submittedName>
        <fullName evidence="1">Uncharacterized protein</fullName>
    </submittedName>
</protein>
<proteinExistence type="predicted"/>
<organism evidence="1">
    <name type="scientific">marine sediment metagenome</name>
    <dbReference type="NCBI Taxonomy" id="412755"/>
    <lineage>
        <taxon>unclassified sequences</taxon>
        <taxon>metagenomes</taxon>
        <taxon>ecological metagenomes</taxon>
    </lineage>
</organism>
<evidence type="ECO:0000313" key="1">
    <source>
        <dbReference type="EMBL" id="GAF79169.1"/>
    </source>
</evidence>
<feature type="non-terminal residue" evidence="1">
    <location>
        <position position="1"/>
    </location>
</feature>
<comment type="caution">
    <text evidence="1">The sequence shown here is derived from an EMBL/GenBank/DDBJ whole genome shotgun (WGS) entry which is preliminary data.</text>
</comment>
<gene>
    <name evidence="1" type="ORF">S01H1_16131</name>
</gene>
<name>X0SDT8_9ZZZZ</name>
<accession>X0SDT8</accession>
<sequence length="59" mass="6797">EIIVYEDGTSGTMVGTYTQFKYAFGTETDVLGYYPKAVECVEDEGKWFVQYTDYTAYPR</sequence>
<reference evidence="1" key="1">
    <citation type="journal article" date="2014" name="Front. Microbiol.">
        <title>High frequency of phylogenetically diverse reductive dehalogenase-homologous genes in deep subseafloor sedimentary metagenomes.</title>
        <authorList>
            <person name="Kawai M."/>
            <person name="Futagami T."/>
            <person name="Toyoda A."/>
            <person name="Takaki Y."/>
            <person name="Nishi S."/>
            <person name="Hori S."/>
            <person name="Arai W."/>
            <person name="Tsubouchi T."/>
            <person name="Morono Y."/>
            <person name="Uchiyama I."/>
            <person name="Ito T."/>
            <person name="Fujiyama A."/>
            <person name="Inagaki F."/>
            <person name="Takami H."/>
        </authorList>
    </citation>
    <scope>NUCLEOTIDE SEQUENCE</scope>
    <source>
        <strain evidence="1">Expedition CK06-06</strain>
    </source>
</reference>
<dbReference type="AlphaFoldDB" id="X0SDT8"/>
<dbReference type="EMBL" id="BARS01008462">
    <property type="protein sequence ID" value="GAF79169.1"/>
    <property type="molecule type" value="Genomic_DNA"/>
</dbReference>